<accession>A0AAU7XAY3</accession>
<dbReference type="InterPro" id="IPR053714">
    <property type="entry name" value="Iso_Racemase_Enz_sf"/>
</dbReference>
<dbReference type="Gene3D" id="3.40.50.12500">
    <property type="match status" value="1"/>
</dbReference>
<dbReference type="FunFam" id="3.40.50.12500:FF:000001">
    <property type="entry name" value="Putative hydantoin racemase"/>
    <property type="match status" value="1"/>
</dbReference>
<comment type="catalytic activity">
    <reaction evidence="5">
        <text>D-5-benzylhydantoin = L-5-benzylhydantoin</text>
        <dbReference type="Rhea" id="RHEA:83991"/>
        <dbReference type="ChEBI" id="CHEBI:176864"/>
        <dbReference type="ChEBI" id="CHEBI:233540"/>
    </reaction>
</comment>
<sequence>MLIHVVNPNTTVSMTDKIAAAARAVASTGVEILATQPETGPVSIEGYYDEAFAIPGMLMRILEAEKAGAQAHVIACFDDTGLDAARSAVSSPVIGIGEAAYHVASLIAGKFSVVTTVAQAIPVMEHNLVRYGLASRCARVRAGGFEVLALEEEGSDARAKISAEIEAAKVEERAEAIVLGCAGMADLAADLSVEHGLPVIDGVAAAVALAEGLIKLGVKTSKRGGYTPPLRKPYAGAFAAYAYPG</sequence>
<evidence type="ECO:0000256" key="6">
    <source>
        <dbReference type="ARBA" id="ARBA00093234"/>
    </source>
</evidence>
<dbReference type="KEGG" id="mflg:ABS361_01085"/>
<dbReference type="AlphaFoldDB" id="A0AAU7XAY3"/>
<evidence type="ECO:0000256" key="4">
    <source>
        <dbReference type="ARBA" id="ARBA00067972"/>
    </source>
</evidence>
<evidence type="ECO:0000256" key="5">
    <source>
        <dbReference type="ARBA" id="ARBA00093199"/>
    </source>
</evidence>
<dbReference type="GO" id="GO:0036348">
    <property type="term" value="F:hydantoin racemase activity"/>
    <property type="evidence" value="ECO:0007669"/>
    <property type="project" value="UniProtKB-EC"/>
</dbReference>
<evidence type="ECO:0000256" key="2">
    <source>
        <dbReference type="ARBA" id="ARBA00051635"/>
    </source>
</evidence>
<gene>
    <name evidence="7" type="ORF">ABS361_01085</name>
</gene>
<dbReference type="RefSeq" id="WP_407050021.1">
    <property type="nucleotide sequence ID" value="NZ_CP158568.1"/>
</dbReference>
<dbReference type="PANTHER" id="PTHR28047:SF5">
    <property type="entry name" value="PROTEIN DCG1"/>
    <property type="match status" value="1"/>
</dbReference>
<evidence type="ECO:0000313" key="7">
    <source>
        <dbReference type="EMBL" id="XBY44929.1"/>
    </source>
</evidence>
<evidence type="ECO:0000256" key="1">
    <source>
        <dbReference type="ARBA" id="ARBA00038414"/>
    </source>
</evidence>
<dbReference type="EC" id="5.1.99.5" evidence="3"/>
<proteinExistence type="inferred from homology"/>
<evidence type="ECO:0000256" key="3">
    <source>
        <dbReference type="ARBA" id="ARBA00066406"/>
    </source>
</evidence>
<dbReference type="InterPro" id="IPR015942">
    <property type="entry name" value="Asp/Glu/hydantoin_racemase"/>
</dbReference>
<comment type="catalytic activity">
    <reaction evidence="6">
        <text>D-5-isobutylhydantoin = L-5-isobutylhydantoin</text>
        <dbReference type="Rhea" id="RHEA:84231"/>
        <dbReference type="ChEBI" id="CHEBI:233609"/>
        <dbReference type="ChEBI" id="CHEBI:233610"/>
    </reaction>
</comment>
<dbReference type="InterPro" id="IPR052186">
    <property type="entry name" value="Hydantoin_racemase-like"/>
</dbReference>
<dbReference type="GO" id="GO:0047661">
    <property type="term" value="F:amino-acid racemase activity"/>
    <property type="evidence" value="ECO:0007669"/>
    <property type="project" value="InterPro"/>
</dbReference>
<comment type="catalytic activity">
    <reaction evidence="2">
        <text>a D-5-monosubstituted hydantoin = a L-5-monosubstituted hydantoin</text>
        <dbReference type="Rhea" id="RHEA:46624"/>
        <dbReference type="ChEBI" id="CHEBI:86339"/>
        <dbReference type="ChEBI" id="CHEBI:86340"/>
        <dbReference type="EC" id="5.1.99.5"/>
    </reaction>
</comment>
<name>A0AAU7XAY3_9HYPH</name>
<dbReference type="PANTHER" id="PTHR28047">
    <property type="entry name" value="PROTEIN DCG1"/>
    <property type="match status" value="1"/>
</dbReference>
<organism evidence="7">
    <name type="scientific">Methyloraptor flagellatus</name>
    <dbReference type="NCBI Taxonomy" id="3162530"/>
    <lineage>
        <taxon>Bacteria</taxon>
        <taxon>Pseudomonadati</taxon>
        <taxon>Pseudomonadota</taxon>
        <taxon>Alphaproteobacteria</taxon>
        <taxon>Hyphomicrobiales</taxon>
        <taxon>Ancalomicrobiaceae</taxon>
        <taxon>Methyloraptor</taxon>
    </lineage>
</organism>
<dbReference type="EMBL" id="CP158568">
    <property type="protein sequence ID" value="XBY44929.1"/>
    <property type="molecule type" value="Genomic_DNA"/>
</dbReference>
<protein>
    <recommendedName>
        <fullName evidence="4">Hydantoin racemase</fullName>
        <ecNumber evidence="3">5.1.99.5</ecNumber>
    </recommendedName>
</protein>
<reference evidence="7" key="1">
    <citation type="submission" date="2024-06" db="EMBL/GenBank/DDBJ databases">
        <title>Methylostella associata gen. nov., sp. nov., a novel Ancalomicrobiaceae-affiliated facultatively methylotrophic bacteria that feed on methanotrophs of the genus Methylococcus.</title>
        <authorList>
            <person name="Saltykova V."/>
            <person name="Danilova O.V."/>
            <person name="Oshkin I.Y."/>
            <person name="Belova S.E."/>
            <person name="Pimenov N.V."/>
            <person name="Dedysh S.N."/>
        </authorList>
    </citation>
    <scope>NUCLEOTIDE SEQUENCE</scope>
    <source>
        <strain evidence="7">S20</strain>
    </source>
</reference>
<dbReference type="Pfam" id="PF01177">
    <property type="entry name" value="Asp_Glu_race"/>
    <property type="match status" value="1"/>
</dbReference>
<comment type="similarity">
    <text evidence="1">Belongs to the HyuE racemase family.</text>
</comment>